<keyword evidence="7 12" id="KW-1133">Transmembrane helix</keyword>
<protein>
    <recommendedName>
        <fullName evidence="15">S-adenosylmethionine mitochondrial carrier protein</fullName>
    </recommendedName>
</protein>
<dbReference type="PROSITE" id="PS50920">
    <property type="entry name" value="SOLCAR"/>
    <property type="match status" value="3"/>
</dbReference>
<evidence type="ECO:0000256" key="1">
    <source>
        <dbReference type="ARBA" id="ARBA00004448"/>
    </source>
</evidence>
<feature type="repeat" description="Solcar" evidence="10">
    <location>
        <begin position="98"/>
        <end position="180"/>
    </location>
</feature>
<comment type="similarity">
    <text evidence="2 11">Belongs to the mitochondrial carrier (TC 2.A.29) family.</text>
</comment>
<feature type="transmembrane region" description="Helical" evidence="12">
    <location>
        <begin position="20"/>
        <end position="37"/>
    </location>
</feature>
<gene>
    <name evidence="13" type="ORF">RRG08_027077</name>
</gene>
<dbReference type="Pfam" id="PF00153">
    <property type="entry name" value="Mito_carr"/>
    <property type="match status" value="3"/>
</dbReference>
<evidence type="ECO:0000256" key="11">
    <source>
        <dbReference type="RuleBase" id="RU000488"/>
    </source>
</evidence>
<feature type="transmembrane region" description="Helical" evidence="12">
    <location>
        <begin position="246"/>
        <end position="271"/>
    </location>
</feature>
<keyword evidence="4 10" id="KW-0812">Transmembrane</keyword>
<evidence type="ECO:0000256" key="9">
    <source>
        <dbReference type="ARBA" id="ARBA00023136"/>
    </source>
</evidence>
<evidence type="ECO:0008006" key="15">
    <source>
        <dbReference type="Google" id="ProtNLM"/>
    </source>
</evidence>
<feature type="repeat" description="Solcar" evidence="10">
    <location>
        <begin position="14"/>
        <end position="87"/>
    </location>
</feature>
<evidence type="ECO:0000256" key="12">
    <source>
        <dbReference type="SAM" id="Phobius"/>
    </source>
</evidence>
<accession>A0AAE0ZHE8</accession>
<evidence type="ECO:0000313" key="14">
    <source>
        <dbReference type="Proteomes" id="UP001283361"/>
    </source>
</evidence>
<feature type="repeat" description="Solcar" evidence="10">
    <location>
        <begin position="193"/>
        <end position="277"/>
    </location>
</feature>
<evidence type="ECO:0000256" key="7">
    <source>
        <dbReference type="ARBA" id="ARBA00022989"/>
    </source>
</evidence>
<keyword evidence="6" id="KW-0999">Mitochondrion inner membrane</keyword>
<proteinExistence type="inferred from homology"/>
<dbReference type="GO" id="GO:0005743">
    <property type="term" value="C:mitochondrial inner membrane"/>
    <property type="evidence" value="ECO:0007669"/>
    <property type="project" value="UniProtKB-SubCell"/>
</dbReference>
<dbReference type="Gene3D" id="1.50.40.10">
    <property type="entry name" value="Mitochondrial carrier domain"/>
    <property type="match status" value="1"/>
</dbReference>
<evidence type="ECO:0000256" key="3">
    <source>
        <dbReference type="ARBA" id="ARBA00022448"/>
    </source>
</evidence>
<evidence type="ECO:0000256" key="5">
    <source>
        <dbReference type="ARBA" id="ARBA00022737"/>
    </source>
</evidence>
<evidence type="ECO:0000256" key="2">
    <source>
        <dbReference type="ARBA" id="ARBA00006375"/>
    </source>
</evidence>
<evidence type="ECO:0000256" key="6">
    <source>
        <dbReference type="ARBA" id="ARBA00022792"/>
    </source>
</evidence>
<keyword evidence="8" id="KW-0496">Mitochondrion</keyword>
<dbReference type="InterPro" id="IPR018108">
    <property type="entry name" value="MCP_transmembrane"/>
</dbReference>
<keyword evidence="5" id="KW-0677">Repeat</keyword>
<evidence type="ECO:0000256" key="4">
    <source>
        <dbReference type="ARBA" id="ARBA00022692"/>
    </source>
</evidence>
<dbReference type="PANTHER" id="PTHR45667">
    <property type="entry name" value="S-ADENOSYLMETHIONINE MITOCHONDRIAL CARRIER PROTEIN"/>
    <property type="match status" value="1"/>
</dbReference>
<evidence type="ECO:0000256" key="10">
    <source>
        <dbReference type="PROSITE-ProRule" id="PRU00282"/>
    </source>
</evidence>
<dbReference type="Proteomes" id="UP001283361">
    <property type="component" value="Unassembled WGS sequence"/>
</dbReference>
<keyword evidence="3 11" id="KW-0813">Transport</keyword>
<dbReference type="AlphaFoldDB" id="A0AAE0ZHE8"/>
<reference evidence="13" key="1">
    <citation type="journal article" date="2023" name="G3 (Bethesda)">
        <title>A reference genome for the long-term kleptoplast-retaining sea slug Elysia crispata morphotype clarki.</title>
        <authorList>
            <person name="Eastman K.E."/>
            <person name="Pendleton A.L."/>
            <person name="Shaikh M.A."/>
            <person name="Suttiyut T."/>
            <person name="Ogas R."/>
            <person name="Tomko P."/>
            <person name="Gavelis G."/>
            <person name="Widhalm J.R."/>
            <person name="Wisecaver J.H."/>
        </authorList>
    </citation>
    <scope>NUCLEOTIDE SEQUENCE</scope>
    <source>
        <strain evidence="13">ECLA1</strain>
    </source>
</reference>
<feature type="transmembrane region" description="Helical" evidence="12">
    <location>
        <begin position="58"/>
        <end position="81"/>
    </location>
</feature>
<dbReference type="InterPro" id="IPR023395">
    <property type="entry name" value="MCP_dom_sf"/>
</dbReference>
<comment type="subcellular location">
    <subcellularLocation>
        <location evidence="1">Mitochondrion inner membrane</location>
        <topology evidence="1">Multi-pass membrane protein</topology>
    </subcellularLocation>
</comment>
<organism evidence="13 14">
    <name type="scientific">Elysia crispata</name>
    <name type="common">lettuce slug</name>
    <dbReference type="NCBI Taxonomy" id="231223"/>
    <lineage>
        <taxon>Eukaryota</taxon>
        <taxon>Metazoa</taxon>
        <taxon>Spiralia</taxon>
        <taxon>Lophotrochozoa</taxon>
        <taxon>Mollusca</taxon>
        <taxon>Gastropoda</taxon>
        <taxon>Heterobranchia</taxon>
        <taxon>Euthyneura</taxon>
        <taxon>Panpulmonata</taxon>
        <taxon>Sacoglossa</taxon>
        <taxon>Placobranchoidea</taxon>
        <taxon>Plakobranchidae</taxon>
        <taxon>Elysia</taxon>
    </lineage>
</organism>
<evidence type="ECO:0000256" key="8">
    <source>
        <dbReference type="ARBA" id="ARBA00023128"/>
    </source>
</evidence>
<evidence type="ECO:0000313" key="13">
    <source>
        <dbReference type="EMBL" id="KAK3769508.1"/>
    </source>
</evidence>
<keyword evidence="9 10" id="KW-0472">Membrane</keyword>
<keyword evidence="14" id="KW-1185">Reference proteome</keyword>
<dbReference type="SUPFAM" id="SSF103506">
    <property type="entry name" value="Mitochondrial carrier"/>
    <property type="match status" value="1"/>
</dbReference>
<dbReference type="EMBL" id="JAWDGP010003917">
    <property type="protein sequence ID" value="KAK3769508.1"/>
    <property type="molecule type" value="Genomic_DNA"/>
</dbReference>
<name>A0AAE0ZHE8_9GAST</name>
<sequence length="283" mass="30361">MTEPSMTHLLTKCNQGYKVVLAGSTAGIAVDVMLFPLDTVKTRLQSEVGFKKSGAFKGLYSGLLSVVMGSAPSAAIFFLAYETTKDCLGSHVSASNAYQAASHMVAATCGDITSCLIRVPVEIVKQRTQTLRTSSSFTTFISTYQTEGLPGFYRGYFSTIARELPFSVIQFPLWEYLKLKFSERSGQPPTAWQSSLCAGVAGGVSAALTTPLDVVKTRIMLAQIGTAEAKGDIMAVIHSLLREKGMAGLFAGFVPRVLLMSLGGAIFLGVYDKAKQFISNTFL</sequence>
<dbReference type="FunFam" id="1.50.40.10:FF:000018">
    <property type="entry name" value="S-adenosylmethionine mitochondrial carrier protein-like"/>
    <property type="match status" value="1"/>
</dbReference>
<comment type="caution">
    <text evidence="13">The sequence shown here is derived from an EMBL/GenBank/DDBJ whole genome shotgun (WGS) entry which is preliminary data.</text>
</comment>